<evidence type="ECO:0000313" key="10">
    <source>
        <dbReference type="EMBL" id="KAA5803692.1"/>
    </source>
</evidence>
<dbReference type="PANTHER" id="PTHR11351">
    <property type="entry name" value="ACYL-COA DESATURASE"/>
    <property type="match status" value="1"/>
</dbReference>
<dbReference type="AlphaFoldDB" id="A0A5M6ZG11"/>
<evidence type="ECO:0000313" key="11">
    <source>
        <dbReference type="Proteomes" id="UP000325122"/>
    </source>
</evidence>
<dbReference type="PANTHER" id="PTHR11351:SF3">
    <property type="entry name" value="BLL4393 PROTEIN"/>
    <property type="match status" value="1"/>
</dbReference>
<evidence type="ECO:0000256" key="6">
    <source>
        <dbReference type="ARBA" id="ARBA00023002"/>
    </source>
</evidence>
<keyword evidence="3 9" id="KW-0812">Transmembrane</keyword>
<keyword evidence="5 9" id="KW-1133">Transmembrane helix</keyword>
<protein>
    <submittedName>
        <fullName evidence="10">Acyl-CoA desaturase</fullName>
    </submittedName>
</protein>
<dbReference type="GO" id="GO:0016717">
    <property type="term" value="F:oxidoreductase activity, acting on paired donors, with oxidation of a pair of donors resulting in the reduction of molecular oxygen to two molecules of water"/>
    <property type="evidence" value="ECO:0007669"/>
    <property type="project" value="InterPro"/>
</dbReference>
<dbReference type="GO" id="GO:0006631">
    <property type="term" value="P:fatty acid metabolic process"/>
    <property type="evidence" value="ECO:0007669"/>
    <property type="project" value="UniProtKB-KW"/>
</dbReference>
<evidence type="ECO:0000256" key="3">
    <source>
        <dbReference type="ARBA" id="ARBA00022692"/>
    </source>
</evidence>
<feature type="transmembrane region" description="Helical" evidence="9">
    <location>
        <begin position="54"/>
        <end position="76"/>
    </location>
</feature>
<comment type="similarity">
    <text evidence="2">Belongs to the fatty acid desaturase type 2 family.</text>
</comment>
<dbReference type="InterPro" id="IPR015876">
    <property type="entry name" value="Acyl-CoA_DS"/>
</dbReference>
<keyword evidence="6" id="KW-0560">Oxidoreductase</keyword>
<gene>
    <name evidence="10" type="ORF">F1654_07780</name>
</gene>
<keyword evidence="7" id="KW-0443">Lipid metabolism</keyword>
<keyword evidence="4" id="KW-0276">Fatty acid metabolism</keyword>
<evidence type="ECO:0000256" key="1">
    <source>
        <dbReference type="ARBA" id="ARBA00004141"/>
    </source>
</evidence>
<dbReference type="EMBL" id="VWOJ01000002">
    <property type="protein sequence ID" value="KAA5803692.1"/>
    <property type="molecule type" value="Genomic_DNA"/>
</dbReference>
<feature type="transmembrane region" description="Helical" evidence="9">
    <location>
        <begin position="21"/>
        <end position="48"/>
    </location>
</feature>
<dbReference type="GO" id="GO:0016020">
    <property type="term" value="C:membrane"/>
    <property type="evidence" value="ECO:0007669"/>
    <property type="project" value="UniProtKB-SubCell"/>
</dbReference>
<reference evidence="10 11" key="1">
    <citation type="submission" date="2019-09" db="EMBL/GenBank/DDBJ databases">
        <authorList>
            <person name="Kevbrin V."/>
            <person name="Grouzdev D.S."/>
        </authorList>
    </citation>
    <scope>NUCLEOTIDE SEQUENCE [LARGE SCALE GENOMIC DNA]</scope>
    <source>
        <strain evidence="10 11">G-192</strain>
    </source>
</reference>
<evidence type="ECO:0000256" key="9">
    <source>
        <dbReference type="SAM" id="Phobius"/>
    </source>
</evidence>
<evidence type="ECO:0000256" key="5">
    <source>
        <dbReference type="ARBA" id="ARBA00022989"/>
    </source>
</evidence>
<keyword evidence="11" id="KW-1185">Reference proteome</keyword>
<dbReference type="RefSeq" id="WP_150022960.1">
    <property type="nucleotide sequence ID" value="NZ_VWOJ01000002.1"/>
</dbReference>
<sequence>MKALPAPRSAAIPKSWSNLDWASVFAAIIYPALGVLGLIAAAIIGWSFSGVTLVWWYIPLALFTGAVTLVICNVGIGVMHRVWQHKAGELRWPAQVITAFNCVVAMQGKLKDWVNYHSQHHRLSDRPGDPHNPAEGKLWAWMGWLFWRDPNDLKRPMAMWLRENRSVVIFDRHYSLITILVHLVAPALIYLAVWLLGGSLILTLILHASAIVARGVQFHATILGINVFGHLKTPAWADYLLALLTGGEAFHDHHHDEPRSALHLPRRGLINRLVDYNGTALLIFEKLRWARNLEIAPQFASQPRLTAR</sequence>
<comment type="subcellular location">
    <subcellularLocation>
        <location evidence="1">Membrane</location>
        <topology evidence="1">Multi-pass membrane protein</topology>
    </subcellularLocation>
</comment>
<evidence type="ECO:0000256" key="7">
    <source>
        <dbReference type="ARBA" id="ARBA00023098"/>
    </source>
</evidence>
<evidence type="ECO:0000256" key="8">
    <source>
        <dbReference type="ARBA" id="ARBA00023136"/>
    </source>
</evidence>
<comment type="caution">
    <text evidence="10">The sequence shown here is derived from an EMBL/GenBank/DDBJ whole genome shotgun (WGS) entry which is preliminary data.</text>
</comment>
<dbReference type="Proteomes" id="UP000325122">
    <property type="component" value="Unassembled WGS sequence"/>
</dbReference>
<evidence type="ECO:0000256" key="4">
    <source>
        <dbReference type="ARBA" id="ARBA00022832"/>
    </source>
</evidence>
<accession>A0A5M6ZG11</accession>
<feature type="transmembrane region" description="Helical" evidence="9">
    <location>
        <begin position="174"/>
        <end position="193"/>
    </location>
</feature>
<evidence type="ECO:0000256" key="2">
    <source>
        <dbReference type="ARBA" id="ARBA00008749"/>
    </source>
</evidence>
<name>A0A5M6ZG11_9PROT</name>
<organism evidence="10 11">
    <name type="scientific">Alkalicaulis satelles</name>
    <dbReference type="NCBI Taxonomy" id="2609175"/>
    <lineage>
        <taxon>Bacteria</taxon>
        <taxon>Pseudomonadati</taxon>
        <taxon>Pseudomonadota</taxon>
        <taxon>Alphaproteobacteria</taxon>
        <taxon>Maricaulales</taxon>
        <taxon>Maricaulaceae</taxon>
        <taxon>Alkalicaulis</taxon>
    </lineage>
</organism>
<keyword evidence="8 9" id="KW-0472">Membrane</keyword>
<proteinExistence type="inferred from homology"/>